<proteinExistence type="predicted"/>
<protein>
    <submittedName>
        <fullName evidence="1">Uncharacterized protein</fullName>
    </submittedName>
</protein>
<name>A0A450S827_9GAMM</name>
<gene>
    <name evidence="1" type="ORF">BECKFW1821A_GA0114235_101823</name>
</gene>
<sequence length="77" mass="8819">MGLGDAVVKNQDGTRRRCQEFVRLMGSFEGKRGRSQDLEKPETNLNYLARPCLRPTRHGQKREREVGCVQLVNHPTP</sequence>
<reference evidence="1" key="1">
    <citation type="submission" date="2019-02" db="EMBL/GenBank/DDBJ databases">
        <authorList>
            <person name="Gruber-Vodicka R. H."/>
            <person name="Seah K. B. B."/>
        </authorList>
    </citation>
    <scope>NUCLEOTIDE SEQUENCE</scope>
    <source>
        <strain evidence="1">BECK_BZ15</strain>
    </source>
</reference>
<accession>A0A450S827</accession>
<dbReference type="AlphaFoldDB" id="A0A450S827"/>
<organism evidence="1">
    <name type="scientific">Candidatus Kentrum sp. FW</name>
    <dbReference type="NCBI Taxonomy" id="2126338"/>
    <lineage>
        <taxon>Bacteria</taxon>
        <taxon>Pseudomonadati</taxon>
        <taxon>Pseudomonadota</taxon>
        <taxon>Gammaproteobacteria</taxon>
        <taxon>Candidatus Kentrum</taxon>
    </lineage>
</organism>
<evidence type="ECO:0000313" key="1">
    <source>
        <dbReference type="EMBL" id="VFJ48035.1"/>
    </source>
</evidence>
<dbReference type="EMBL" id="CAADEW010000018">
    <property type="protein sequence ID" value="VFJ48035.1"/>
    <property type="molecule type" value="Genomic_DNA"/>
</dbReference>